<evidence type="ECO:0000313" key="4">
    <source>
        <dbReference type="EMBL" id="CAA9520147.1"/>
    </source>
</evidence>
<accession>A0A6J4TCJ5</accession>
<dbReference type="PRINTS" id="PR00364">
    <property type="entry name" value="DISEASERSIST"/>
</dbReference>
<evidence type="ECO:0000259" key="2">
    <source>
        <dbReference type="Pfam" id="PF00931"/>
    </source>
</evidence>
<feature type="domain" description="Winged helix-turn-helix" evidence="3">
    <location>
        <begin position="290"/>
        <end position="340"/>
    </location>
</feature>
<proteinExistence type="predicted"/>
<gene>
    <name evidence="4" type="ORF">AVDCRST_MAG73-127</name>
</gene>
<dbReference type="SUPFAM" id="SSF52540">
    <property type="entry name" value="P-loop containing nucleoside triphosphate hydrolases"/>
    <property type="match status" value="1"/>
</dbReference>
<dbReference type="PANTHER" id="PTHR47691">
    <property type="entry name" value="REGULATOR-RELATED"/>
    <property type="match status" value="1"/>
</dbReference>
<dbReference type="InterPro" id="IPR027417">
    <property type="entry name" value="P-loop_NTPase"/>
</dbReference>
<dbReference type="EMBL" id="CADCWE010000009">
    <property type="protein sequence ID" value="CAA9520147.1"/>
    <property type="molecule type" value="Genomic_DNA"/>
</dbReference>
<feature type="region of interest" description="Disordered" evidence="1">
    <location>
        <begin position="1"/>
        <end position="30"/>
    </location>
</feature>
<feature type="domain" description="NB-ARC" evidence="2">
    <location>
        <begin position="41"/>
        <end position="144"/>
    </location>
</feature>
<dbReference type="Pfam" id="PF25872">
    <property type="entry name" value="HTH_77"/>
    <property type="match status" value="1"/>
</dbReference>
<dbReference type="PANTHER" id="PTHR47691:SF3">
    <property type="entry name" value="HTH-TYPE TRANSCRIPTIONAL REGULATOR RV0890C-RELATED"/>
    <property type="match status" value="1"/>
</dbReference>
<evidence type="ECO:0000256" key="1">
    <source>
        <dbReference type="SAM" id="MobiDB-lite"/>
    </source>
</evidence>
<name>A0A6J4TCJ5_9BACT</name>
<reference evidence="4" key="1">
    <citation type="submission" date="2020-02" db="EMBL/GenBank/DDBJ databases">
        <authorList>
            <person name="Meier V. D."/>
        </authorList>
    </citation>
    <scope>NUCLEOTIDE SEQUENCE</scope>
    <source>
        <strain evidence="4">AVDCRST_MAG73</strain>
    </source>
</reference>
<dbReference type="Gene3D" id="3.40.50.300">
    <property type="entry name" value="P-loop containing nucleotide triphosphate hydrolases"/>
    <property type="match status" value="1"/>
</dbReference>
<feature type="non-terminal residue" evidence="4">
    <location>
        <position position="354"/>
    </location>
</feature>
<sequence>MADPTPATPSRAQPVPLAPRPDQDRTGARLPAPLTSFVGREREIETVAALLRREGVRLVTLTGPGGVGKTRLAVRVAEEVAGEYPDGVVFVALAPVQDPELVLSAIAQVLGVRETGDQSLAERLAGALHERRLLLVLDNFEQVIDTGPQIARLVAACPRLTALVTSRVVLRLSGEHDVSVQPLPLPEADSEAMTAETDAVRLFLARARAARAGFVPTDADTIAVAAICRRLDGLPLAIELAAARVAHLPPAALLARLEQRLPLLTGGPRDAPLRQQTMRDAIAWSYDLLPAEEQALFRRLAVFAGGFTLDAAEAVAGDAALSVFDALCALVDASLVQRADGPGERDPDGPRYLL</sequence>
<protein>
    <submittedName>
        <fullName evidence="4">Uncharacterized protein</fullName>
    </submittedName>
</protein>
<evidence type="ECO:0000259" key="3">
    <source>
        <dbReference type="Pfam" id="PF25872"/>
    </source>
</evidence>
<dbReference type="GO" id="GO:0043531">
    <property type="term" value="F:ADP binding"/>
    <property type="evidence" value="ECO:0007669"/>
    <property type="project" value="InterPro"/>
</dbReference>
<dbReference type="InterPro" id="IPR058852">
    <property type="entry name" value="HTH_77"/>
</dbReference>
<dbReference type="AlphaFoldDB" id="A0A6J4TCJ5"/>
<dbReference type="Pfam" id="PF00931">
    <property type="entry name" value="NB-ARC"/>
    <property type="match status" value="1"/>
</dbReference>
<dbReference type="InterPro" id="IPR002182">
    <property type="entry name" value="NB-ARC"/>
</dbReference>
<organism evidence="4">
    <name type="scientific">uncultured Thermomicrobiales bacterium</name>
    <dbReference type="NCBI Taxonomy" id="1645740"/>
    <lineage>
        <taxon>Bacteria</taxon>
        <taxon>Pseudomonadati</taxon>
        <taxon>Thermomicrobiota</taxon>
        <taxon>Thermomicrobia</taxon>
        <taxon>Thermomicrobiales</taxon>
        <taxon>environmental samples</taxon>
    </lineage>
</organism>